<dbReference type="EMBL" id="CAJOBJ010360165">
    <property type="protein sequence ID" value="CAF5217459.1"/>
    <property type="molecule type" value="Genomic_DNA"/>
</dbReference>
<feature type="non-terminal residue" evidence="1">
    <location>
        <position position="196"/>
    </location>
</feature>
<reference evidence="1" key="1">
    <citation type="submission" date="2021-02" db="EMBL/GenBank/DDBJ databases">
        <authorList>
            <person name="Nowell W R."/>
        </authorList>
    </citation>
    <scope>NUCLEOTIDE SEQUENCE</scope>
</reference>
<proteinExistence type="predicted"/>
<evidence type="ECO:0000313" key="1">
    <source>
        <dbReference type="EMBL" id="CAF5217459.1"/>
    </source>
</evidence>
<dbReference type="Proteomes" id="UP000681720">
    <property type="component" value="Unassembled WGS sequence"/>
</dbReference>
<name>A0A8S3JFQ4_9BILA</name>
<evidence type="ECO:0000313" key="2">
    <source>
        <dbReference type="Proteomes" id="UP000681720"/>
    </source>
</evidence>
<gene>
    <name evidence="1" type="ORF">GIL414_LOCUS82434</name>
</gene>
<comment type="caution">
    <text evidence="1">The sequence shown here is derived from an EMBL/GenBank/DDBJ whole genome shotgun (WGS) entry which is preliminary data.</text>
</comment>
<accession>A0A8S3JFQ4</accession>
<sequence length="196" mass="23096">MTKFKEKISDSIDRHITYSTAGHEIIFKGPTGKVFDTEQHVREQLCNEYEWFLPDKESLKNNSMLRTNMPKVKRCIFMPFLWRWQNEKQVQNMNIEKESPTLLKIVATCREKDARSIKAELNSFFNRLSQCESFQNEQKNNVQPQQLKPSNSGIEQRIKRVTDPNRTWADLKPAVSQGTRESRMDVIAWTVVCKFH</sequence>
<protein>
    <submittedName>
        <fullName evidence="1">Uncharacterized protein</fullName>
    </submittedName>
</protein>
<dbReference type="AlphaFoldDB" id="A0A8S3JFQ4"/>
<organism evidence="1 2">
    <name type="scientific">Rotaria magnacalcarata</name>
    <dbReference type="NCBI Taxonomy" id="392030"/>
    <lineage>
        <taxon>Eukaryota</taxon>
        <taxon>Metazoa</taxon>
        <taxon>Spiralia</taxon>
        <taxon>Gnathifera</taxon>
        <taxon>Rotifera</taxon>
        <taxon>Eurotatoria</taxon>
        <taxon>Bdelloidea</taxon>
        <taxon>Philodinida</taxon>
        <taxon>Philodinidae</taxon>
        <taxon>Rotaria</taxon>
    </lineage>
</organism>